<dbReference type="SUPFAM" id="SSF51905">
    <property type="entry name" value="FAD/NAD(P)-binding domain"/>
    <property type="match status" value="3"/>
</dbReference>
<keyword evidence="7" id="KW-1185">Reference proteome</keyword>
<evidence type="ECO:0000256" key="1">
    <source>
        <dbReference type="ARBA" id="ARBA00010139"/>
    </source>
</evidence>
<sequence>MGSPKSYIRQPKDGYGKLRCTIIGAGMSGILMAYKLRKYLAGSVDFQILEKSPELGGTWYENRYPGFVSSSEIQSYLKGVVRHFDLDRFIRYNSKVTSAKWSASAGTWTVEVDGGQTITSEILVNASGILNNYKMPDMPGLRSFAGPVLHTAAWDPTVDLRGKRVAIIGSGASAIQVLPQIQPMASRVQVYIRTPSWICQPLGVPVGMDPAHRYSEEEKASFRSDGAAYLHARKEIESQFNSMLGVFVKGSPEQRDARARFEARMREVIQDPRLQETLIPDFEVGCRRVSPGEPFLRALQEANVEPVFAAVEKVSADGIVAGGVSRKTDVIVAATGFNTSFRPRFSIVGLDGVDLCDEWKDTATSYMGTGVAGFPNYLIFLGPNTPISNGSALGPIEGTSDYFIRLLRKMVRQRVKSFTVKPECQADFDLHTQTLMQDMVWTGTCRSWFKHGPSGKVTALWPGSSLHYLQVLSEDRWEDYDWEYENERYTYWGSGVSWVEDPRGDPLGIDARESWKMSTVPRPGADLAFYLVESDPLPKDVMPEFDSTQQSATEASLSEQTRWEDMDKAISGTDKDAVVAATLDLLPTAVTVRAS</sequence>
<evidence type="ECO:0000256" key="3">
    <source>
        <dbReference type="ARBA" id="ARBA00022827"/>
    </source>
</evidence>
<evidence type="ECO:0000313" key="6">
    <source>
        <dbReference type="EMBL" id="KAK7707776.1"/>
    </source>
</evidence>
<dbReference type="PANTHER" id="PTHR42877">
    <property type="entry name" value="L-ORNITHINE N(5)-MONOOXYGENASE-RELATED"/>
    <property type="match status" value="1"/>
</dbReference>
<dbReference type="InterPro" id="IPR036188">
    <property type="entry name" value="FAD/NAD-bd_sf"/>
</dbReference>
<dbReference type="Proteomes" id="UP001430848">
    <property type="component" value="Unassembled WGS sequence"/>
</dbReference>
<evidence type="ECO:0000313" key="7">
    <source>
        <dbReference type="Proteomes" id="UP001430848"/>
    </source>
</evidence>
<evidence type="ECO:0000256" key="5">
    <source>
        <dbReference type="SAM" id="MobiDB-lite"/>
    </source>
</evidence>
<comment type="similarity">
    <text evidence="1">Belongs to the FAD-binding monooxygenase family.</text>
</comment>
<organism evidence="6 7">
    <name type="scientific">Diaporthe eres</name>
    <name type="common">Phomopsis oblonga</name>
    <dbReference type="NCBI Taxonomy" id="83184"/>
    <lineage>
        <taxon>Eukaryota</taxon>
        <taxon>Fungi</taxon>
        <taxon>Dikarya</taxon>
        <taxon>Ascomycota</taxon>
        <taxon>Pezizomycotina</taxon>
        <taxon>Sordariomycetes</taxon>
        <taxon>Sordariomycetidae</taxon>
        <taxon>Diaporthales</taxon>
        <taxon>Diaporthaceae</taxon>
        <taxon>Diaporthe</taxon>
        <taxon>Diaporthe eres species complex</taxon>
    </lineage>
</organism>
<dbReference type="EMBL" id="JAKNSF020000195">
    <property type="protein sequence ID" value="KAK7707776.1"/>
    <property type="molecule type" value="Genomic_DNA"/>
</dbReference>
<dbReference type="PANTHER" id="PTHR42877:SF4">
    <property type="entry name" value="FAD_NAD(P)-BINDING DOMAIN-CONTAINING PROTEIN-RELATED"/>
    <property type="match status" value="1"/>
</dbReference>
<proteinExistence type="inferred from homology"/>
<evidence type="ECO:0008006" key="8">
    <source>
        <dbReference type="Google" id="ProtNLM"/>
    </source>
</evidence>
<evidence type="ECO:0000256" key="2">
    <source>
        <dbReference type="ARBA" id="ARBA00022630"/>
    </source>
</evidence>
<keyword evidence="4" id="KW-0560">Oxidoreductase</keyword>
<protein>
    <recommendedName>
        <fullName evidence="8">Monooxygenase</fullName>
    </recommendedName>
</protein>
<evidence type="ECO:0000256" key="4">
    <source>
        <dbReference type="ARBA" id="ARBA00023002"/>
    </source>
</evidence>
<gene>
    <name evidence="6" type="ORF">SLS63_013650</name>
</gene>
<feature type="region of interest" description="Disordered" evidence="5">
    <location>
        <begin position="541"/>
        <end position="563"/>
    </location>
</feature>
<dbReference type="Pfam" id="PF00743">
    <property type="entry name" value="FMO-like"/>
    <property type="match status" value="1"/>
</dbReference>
<dbReference type="InterPro" id="IPR020946">
    <property type="entry name" value="Flavin_mOase-like"/>
</dbReference>
<name>A0ABR1NMW6_DIAER</name>
<keyword evidence="3" id="KW-0274">FAD</keyword>
<feature type="compositionally biased region" description="Polar residues" evidence="5">
    <location>
        <begin position="546"/>
        <end position="560"/>
    </location>
</feature>
<keyword evidence="2" id="KW-0285">Flavoprotein</keyword>
<dbReference type="InterPro" id="IPR051209">
    <property type="entry name" value="FAD-bind_Monooxygenase_sf"/>
</dbReference>
<comment type="caution">
    <text evidence="6">The sequence shown here is derived from an EMBL/GenBank/DDBJ whole genome shotgun (WGS) entry which is preliminary data.</text>
</comment>
<accession>A0ABR1NMW6</accession>
<reference evidence="6 7" key="1">
    <citation type="submission" date="2024-02" db="EMBL/GenBank/DDBJ databases">
        <title>De novo assembly and annotation of 12 fungi associated with fruit tree decline syndrome in Ontario, Canada.</title>
        <authorList>
            <person name="Sulman M."/>
            <person name="Ellouze W."/>
            <person name="Ilyukhin E."/>
        </authorList>
    </citation>
    <scope>NUCLEOTIDE SEQUENCE [LARGE SCALE GENOMIC DNA]</scope>
    <source>
        <strain evidence="6 7">M169</strain>
    </source>
</reference>
<dbReference type="Gene3D" id="3.50.50.60">
    <property type="entry name" value="FAD/NAD(P)-binding domain"/>
    <property type="match status" value="3"/>
</dbReference>